<dbReference type="GO" id="GO:0004536">
    <property type="term" value="F:DNA nuclease activity"/>
    <property type="evidence" value="ECO:0007669"/>
    <property type="project" value="InterPro"/>
</dbReference>
<dbReference type="Pfam" id="PF01026">
    <property type="entry name" value="TatD_DNase"/>
    <property type="match status" value="1"/>
</dbReference>
<dbReference type="InterPro" id="IPR032466">
    <property type="entry name" value="Metal_Hydrolase"/>
</dbReference>
<sequence length="262" mass="29780">MPKYFDIHSHLNFGDYDKDWDEVIGRMRETGTYTIVVGTDYESSKRAVELAERYPEIYACIGIHPVDSPLPTLPLIRGGQGWGELVKHPKVVAIGECGMDFFHQDKERDFERQKKLFLEQIDFALAHDKPIMIHARDAYPEILEILETEFPLGNSVSKLRGNVHFFAGDLVTAKRFLKLGFTLSFTGVITFARNYDEVIRSVPLESIMVETDAPYVAPVPYRGKRNEPSYVVEVAKKLAEIRGEDPERVRAALVSNALSMIM</sequence>
<dbReference type="GO" id="GO:0046872">
    <property type="term" value="F:metal ion binding"/>
    <property type="evidence" value="ECO:0007669"/>
    <property type="project" value="UniProtKB-KW"/>
</dbReference>
<feature type="binding site" evidence="3">
    <location>
        <position position="8"/>
    </location>
    <ligand>
        <name>a divalent metal cation</name>
        <dbReference type="ChEBI" id="CHEBI:60240"/>
        <label>1</label>
    </ligand>
</feature>
<feature type="binding site" evidence="3">
    <location>
        <position position="164"/>
    </location>
    <ligand>
        <name>a divalent metal cation</name>
        <dbReference type="ChEBI" id="CHEBI:60240"/>
        <label>2</label>
    </ligand>
</feature>
<gene>
    <name evidence="4" type="ORF">A2838_03335</name>
</gene>
<dbReference type="InterPro" id="IPR015991">
    <property type="entry name" value="TatD/YcfH-like"/>
</dbReference>
<dbReference type="PANTHER" id="PTHR46124:SF2">
    <property type="entry name" value="D-AMINOACYL-TRNA DEACYLASE"/>
    <property type="match status" value="1"/>
</dbReference>
<dbReference type="Proteomes" id="UP000178107">
    <property type="component" value="Unassembled WGS sequence"/>
</dbReference>
<feature type="binding site" evidence="3">
    <location>
        <position position="10"/>
    </location>
    <ligand>
        <name>a divalent metal cation</name>
        <dbReference type="ChEBI" id="CHEBI:60240"/>
        <label>1</label>
    </ligand>
</feature>
<evidence type="ECO:0008006" key="6">
    <source>
        <dbReference type="Google" id="ProtNLM"/>
    </source>
</evidence>
<protein>
    <recommendedName>
        <fullName evidence="6">Hydrolase TatD</fullName>
    </recommendedName>
</protein>
<dbReference type="NCBIfam" id="TIGR00010">
    <property type="entry name" value="YchF/TatD family DNA exonuclease"/>
    <property type="match status" value="1"/>
</dbReference>
<comment type="caution">
    <text evidence="4">The sequence shown here is derived from an EMBL/GenBank/DDBJ whole genome shotgun (WGS) entry which is preliminary data.</text>
</comment>
<evidence type="ECO:0000256" key="1">
    <source>
        <dbReference type="ARBA" id="ARBA00022723"/>
    </source>
</evidence>
<dbReference type="PIRSF" id="PIRSF005902">
    <property type="entry name" value="DNase_TatD"/>
    <property type="match status" value="1"/>
</dbReference>
<dbReference type="PANTHER" id="PTHR46124">
    <property type="entry name" value="D-AMINOACYL-TRNA DEACYLASE"/>
    <property type="match status" value="1"/>
</dbReference>
<dbReference type="InterPro" id="IPR001130">
    <property type="entry name" value="TatD-like"/>
</dbReference>
<evidence type="ECO:0000256" key="2">
    <source>
        <dbReference type="ARBA" id="ARBA00022801"/>
    </source>
</evidence>
<evidence type="ECO:0000313" key="5">
    <source>
        <dbReference type="Proteomes" id="UP000178107"/>
    </source>
</evidence>
<dbReference type="InterPro" id="IPR018228">
    <property type="entry name" value="DNase_TatD-rel_CS"/>
</dbReference>
<keyword evidence="1 3" id="KW-0479">Metal-binding</keyword>
<feature type="binding site" evidence="3">
    <location>
        <position position="96"/>
    </location>
    <ligand>
        <name>a divalent metal cation</name>
        <dbReference type="ChEBI" id="CHEBI:60240"/>
        <label>1</label>
    </ligand>
</feature>
<dbReference type="AlphaFoldDB" id="A0A1G2T0I6"/>
<feature type="binding site" evidence="3">
    <location>
        <position position="134"/>
    </location>
    <ligand>
        <name>a divalent metal cation</name>
        <dbReference type="ChEBI" id="CHEBI:60240"/>
        <label>2</label>
    </ligand>
</feature>
<dbReference type="GO" id="GO:0016788">
    <property type="term" value="F:hydrolase activity, acting on ester bonds"/>
    <property type="evidence" value="ECO:0007669"/>
    <property type="project" value="InterPro"/>
</dbReference>
<reference evidence="4 5" key="1">
    <citation type="journal article" date="2016" name="Nat. Commun.">
        <title>Thousands of microbial genomes shed light on interconnected biogeochemical processes in an aquifer system.</title>
        <authorList>
            <person name="Anantharaman K."/>
            <person name="Brown C.T."/>
            <person name="Hug L.A."/>
            <person name="Sharon I."/>
            <person name="Castelle C.J."/>
            <person name="Probst A.J."/>
            <person name="Thomas B.C."/>
            <person name="Singh A."/>
            <person name="Wilkins M.J."/>
            <person name="Karaoz U."/>
            <person name="Brodie E.L."/>
            <person name="Williams K.H."/>
            <person name="Hubbard S.S."/>
            <person name="Banfield J.F."/>
        </authorList>
    </citation>
    <scope>NUCLEOTIDE SEQUENCE [LARGE SCALE GENOMIC DNA]</scope>
</reference>
<dbReference type="CDD" id="cd01310">
    <property type="entry name" value="TatD_DNAse"/>
    <property type="match status" value="1"/>
</dbReference>
<accession>A0A1G2T0I6</accession>
<dbReference type="Gene3D" id="3.20.20.140">
    <property type="entry name" value="Metal-dependent hydrolases"/>
    <property type="match status" value="1"/>
</dbReference>
<evidence type="ECO:0000256" key="3">
    <source>
        <dbReference type="PIRSR" id="PIRSR005902-1"/>
    </source>
</evidence>
<dbReference type="FunFam" id="3.20.20.140:FF:000005">
    <property type="entry name" value="TatD family hydrolase"/>
    <property type="match status" value="1"/>
</dbReference>
<evidence type="ECO:0000313" key="4">
    <source>
        <dbReference type="EMBL" id="OHA90806.1"/>
    </source>
</evidence>
<dbReference type="SUPFAM" id="SSF51556">
    <property type="entry name" value="Metallo-dependent hydrolases"/>
    <property type="match status" value="1"/>
</dbReference>
<dbReference type="EMBL" id="MHVH01000001">
    <property type="protein sequence ID" value="OHA90806.1"/>
    <property type="molecule type" value="Genomic_DNA"/>
</dbReference>
<organism evidence="4 5">
    <name type="scientific">Candidatus Zambryskibacteria bacterium RIFCSPHIGHO2_01_FULL_46_25</name>
    <dbReference type="NCBI Taxonomy" id="1802738"/>
    <lineage>
        <taxon>Bacteria</taxon>
        <taxon>Candidatus Zambryskiibacteriota</taxon>
    </lineage>
</organism>
<name>A0A1G2T0I6_9BACT</name>
<keyword evidence="2" id="KW-0378">Hydrolase</keyword>
<dbReference type="PROSITE" id="PS01091">
    <property type="entry name" value="TATD_3"/>
    <property type="match status" value="1"/>
</dbReference>
<feature type="binding site" evidence="3">
    <location>
        <position position="212"/>
    </location>
    <ligand>
        <name>a divalent metal cation</name>
        <dbReference type="ChEBI" id="CHEBI:60240"/>
        <label>1</label>
    </ligand>
</feature>
<proteinExistence type="predicted"/>